<dbReference type="EMBL" id="MFAG01000009">
    <property type="protein sequence ID" value="OGD72271.1"/>
    <property type="molecule type" value="Genomic_DNA"/>
</dbReference>
<name>A0A1F5EXY7_9BACT</name>
<organism evidence="1 2">
    <name type="scientific">Candidatus Collierbacteria bacterium RIFCSPHIGHO2_01_FULL_50_25</name>
    <dbReference type="NCBI Taxonomy" id="1817722"/>
    <lineage>
        <taxon>Bacteria</taxon>
        <taxon>Candidatus Collieribacteriota</taxon>
    </lineage>
</organism>
<proteinExistence type="predicted"/>
<dbReference type="Proteomes" id="UP000177979">
    <property type="component" value="Unassembled WGS sequence"/>
</dbReference>
<protein>
    <submittedName>
        <fullName evidence="1">Uncharacterized protein</fullName>
    </submittedName>
</protein>
<gene>
    <name evidence="1" type="ORF">A2703_02815</name>
</gene>
<sequence length="118" mass="13660">MGDKERKQKHPKVVIAETESEGVINGRQRLRKALAEAYAEIRIPKRIRNLIESTGLTQSELFFKLWWVTPSLLFGNYSPQQMWECGGKELVIDHLFALAGDQHELIQETLRKIRSTKI</sequence>
<dbReference type="AlphaFoldDB" id="A0A1F5EXY7"/>
<reference evidence="1 2" key="1">
    <citation type="journal article" date="2016" name="Nat. Commun.">
        <title>Thousands of microbial genomes shed light on interconnected biogeochemical processes in an aquifer system.</title>
        <authorList>
            <person name="Anantharaman K."/>
            <person name="Brown C.T."/>
            <person name="Hug L.A."/>
            <person name="Sharon I."/>
            <person name="Castelle C.J."/>
            <person name="Probst A.J."/>
            <person name="Thomas B.C."/>
            <person name="Singh A."/>
            <person name="Wilkins M.J."/>
            <person name="Karaoz U."/>
            <person name="Brodie E.L."/>
            <person name="Williams K.H."/>
            <person name="Hubbard S.S."/>
            <person name="Banfield J.F."/>
        </authorList>
    </citation>
    <scope>NUCLEOTIDE SEQUENCE [LARGE SCALE GENOMIC DNA]</scope>
</reference>
<accession>A0A1F5EXY7</accession>
<evidence type="ECO:0000313" key="1">
    <source>
        <dbReference type="EMBL" id="OGD72271.1"/>
    </source>
</evidence>
<evidence type="ECO:0000313" key="2">
    <source>
        <dbReference type="Proteomes" id="UP000177979"/>
    </source>
</evidence>
<comment type="caution">
    <text evidence="1">The sequence shown here is derived from an EMBL/GenBank/DDBJ whole genome shotgun (WGS) entry which is preliminary data.</text>
</comment>